<feature type="compositionally biased region" description="Basic and acidic residues" evidence="1">
    <location>
        <begin position="321"/>
        <end position="333"/>
    </location>
</feature>
<reference evidence="3" key="1">
    <citation type="submission" date="2018-05" db="EMBL/GenBank/DDBJ databases">
        <title>Draft genome sequence of Stemphylium lycopersici strain CIDEFI 213.</title>
        <authorList>
            <person name="Medina R."/>
            <person name="Franco M.E.E."/>
            <person name="Lucentini C.G."/>
            <person name="Saparrat M.C.N."/>
            <person name="Balatti P.A."/>
        </authorList>
    </citation>
    <scope>NUCLEOTIDE SEQUENCE [LARGE SCALE GENOMIC DNA]</scope>
    <source>
        <strain evidence="3">CIDEFI 213</strain>
    </source>
</reference>
<dbReference type="InterPro" id="IPR052765">
    <property type="entry name" value="PGM-Related"/>
</dbReference>
<feature type="compositionally biased region" description="Basic residues" evidence="1">
    <location>
        <begin position="424"/>
        <end position="435"/>
    </location>
</feature>
<feature type="compositionally biased region" description="Basic residues" evidence="1">
    <location>
        <begin position="443"/>
        <end position="452"/>
    </location>
</feature>
<dbReference type="Proteomes" id="UP000249619">
    <property type="component" value="Unassembled WGS sequence"/>
</dbReference>
<feature type="region of interest" description="Disordered" evidence="1">
    <location>
        <begin position="229"/>
        <end position="274"/>
    </location>
</feature>
<comment type="caution">
    <text evidence="2">The sequence shown here is derived from an EMBL/GenBank/DDBJ whole genome shotgun (WGS) entry which is preliminary data.</text>
</comment>
<dbReference type="OrthoDB" id="10261749at2759"/>
<dbReference type="SMART" id="SM00855">
    <property type="entry name" value="PGAM"/>
    <property type="match status" value="1"/>
</dbReference>
<dbReference type="EMBL" id="QGDH01000028">
    <property type="protein sequence ID" value="RAR13929.1"/>
    <property type="molecule type" value="Genomic_DNA"/>
</dbReference>
<proteinExistence type="predicted"/>
<feature type="compositionally biased region" description="Basic and acidic residues" evidence="1">
    <location>
        <begin position="229"/>
        <end position="239"/>
    </location>
</feature>
<feature type="compositionally biased region" description="Basic and acidic residues" evidence="1">
    <location>
        <begin position="464"/>
        <end position="476"/>
    </location>
</feature>
<feature type="compositionally biased region" description="Low complexity" evidence="1">
    <location>
        <begin position="365"/>
        <end position="374"/>
    </location>
</feature>
<feature type="compositionally biased region" description="Low complexity" evidence="1">
    <location>
        <begin position="240"/>
        <end position="254"/>
    </location>
</feature>
<gene>
    <name evidence="2" type="ORF">DDE83_002659</name>
</gene>
<feature type="compositionally biased region" description="Polar residues" evidence="1">
    <location>
        <begin position="255"/>
        <end position="267"/>
    </location>
</feature>
<dbReference type="AlphaFoldDB" id="A0A364N9E4"/>
<accession>A0A364N9E4</accession>
<keyword evidence="3" id="KW-1185">Reference proteome</keyword>
<dbReference type="Pfam" id="PF00300">
    <property type="entry name" value="His_Phos_1"/>
    <property type="match status" value="1"/>
</dbReference>
<sequence length="713" mass="81160">MGKPRMIILIRHAQSEGNKNRDIHQFIPDHRVKLTQHGWTQAEEAGRQLRSLLKPDDTLQFYTSPYRRTRETTEGILRTLTSDDPTPSPFPRNKITVFEEPRIREQDFGNFQPCSAEMERMWQERADYGHFFYRIPDGESAADAYDRVSGFNESLWRSFQDENFPSVCVLVTHGLMSRVFLMKWYHWSVEYFEDLRNVNHCEFIIMKRSEHNGRYILQNELRTWSELKRRAAKDKEEQPKSATTTTPSRTTPLSGLSQSTTTASPTIPTRRWGGCVNGCNHDKINFPRRPMRKNTLEYLGQSTQQLPPPAAQHMEPLGSEQEDHPVAAQEAEHAPIINEPSPAKLPRKQSTKGAPVPTMPPTPASPNDASNDATSSEEEEAASSMSRSGHHAQPRTAAVLRHLQAPQSGEGFSDDSDYFPGMQHLHHSTGHRKFLRASSTQRKQSKDRKIQRKQTEQGWLEESGMGKDVKTDRLGDGDTTSDETAFAKEKAGEPILREALKGNMIVEKSEEEREGNDETVDAEKKIDGAEVDKMQDAERKGFGEVKRQGDNSLLARPFRNAPVVSLSTSRAKLVVITLLLPFMSSIHLFPIGDLGLRFLSFPHRTSDFSLPQLTCSSRLRLFNSTSNIDEHRVPDTMELKETPPSSSNIDVSRAASQNKSFEFLELPGDYDISCKFDERTVHVFPVIKLSMEAQKFSARFFIFTEPKVYYYFH</sequence>
<evidence type="ECO:0000313" key="2">
    <source>
        <dbReference type="EMBL" id="RAR13929.1"/>
    </source>
</evidence>
<dbReference type="STRING" id="183478.A0A364N9E4"/>
<evidence type="ECO:0000256" key="1">
    <source>
        <dbReference type="SAM" id="MobiDB-lite"/>
    </source>
</evidence>
<evidence type="ECO:0000313" key="3">
    <source>
        <dbReference type="Proteomes" id="UP000249619"/>
    </source>
</evidence>
<dbReference type="CDD" id="cd07067">
    <property type="entry name" value="HP_PGM_like"/>
    <property type="match status" value="1"/>
</dbReference>
<feature type="region of interest" description="Disordered" evidence="1">
    <location>
        <begin position="304"/>
        <end position="487"/>
    </location>
</feature>
<protein>
    <submittedName>
        <fullName evidence="2">Phosphoglycerate mutase family protein</fullName>
    </submittedName>
</protein>
<dbReference type="InterPro" id="IPR013078">
    <property type="entry name" value="His_Pase_superF_clade-1"/>
</dbReference>
<organism evidence="2 3">
    <name type="scientific">Stemphylium lycopersici</name>
    <name type="common">Tomato gray leaf spot disease fungus</name>
    <name type="synonym">Thyrospora lycopersici</name>
    <dbReference type="NCBI Taxonomy" id="183478"/>
    <lineage>
        <taxon>Eukaryota</taxon>
        <taxon>Fungi</taxon>
        <taxon>Dikarya</taxon>
        <taxon>Ascomycota</taxon>
        <taxon>Pezizomycotina</taxon>
        <taxon>Dothideomycetes</taxon>
        <taxon>Pleosporomycetidae</taxon>
        <taxon>Pleosporales</taxon>
        <taxon>Pleosporineae</taxon>
        <taxon>Pleosporaceae</taxon>
        <taxon>Stemphylium</taxon>
    </lineage>
</organism>
<dbReference type="PANTHER" id="PTHR46192">
    <property type="entry name" value="BROAD-RANGE ACID PHOSPHATASE DET1"/>
    <property type="match status" value="1"/>
</dbReference>
<dbReference type="InterPro" id="IPR029033">
    <property type="entry name" value="His_PPase_superfam"/>
</dbReference>
<dbReference type="Gene3D" id="3.40.50.1240">
    <property type="entry name" value="Phosphoglycerate mutase-like"/>
    <property type="match status" value="1"/>
</dbReference>
<name>A0A364N9E4_STELY</name>
<dbReference type="SUPFAM" id="SSF53254">
    <property type="entry name" value="Phosphoglycerate mutase-like"/>
    <property type="match status" value="1"/>
</dbReference>